<evidence type="ECO:0000313" key="3">
    <source>
        <dbReference type="EMBL" id="CAD7641581.1"/>
    </source>
</evidence>
<proteinExistence type="predicted"/>
<dbReference type="InterPro" id="IPR050214">
    <property type="entry name" value="Cys_Synth/Cystath_Beta-Synth"/>
</dbReference>
<dbReference type="Proteomes" id="UP000759131">
    <property type="component" value="Unassembled WGS sequence"/>
</dbReference>
<feature type="non-terminal residue" evidence="3">
    <location>
        <position position="354"/>
    </location>
</feature>
<feature type="domain" description="Tryptophan synthase beta chain-like PALP" evidence="2">
    <location>
        <begin position="3"/>
        <end position="242"/>
    </location>
</feature>
<feature type="non-terminal residue" evidence="3">
    <location>
        <position position="1"/>
    </location>
</feature>
<reference evidence="3" key="1">
    <citation type="submission" date="2020-11" db="EMBL/GenBank/DDBJ databases">
        <authorList>
            <person name="Tran Van P."/>
        </authorList>
    </citation>
    <scope>NUCLEOTIDE SEQUENCE</scope>
</reference>
<dbReference type="PROSITE" id="PS00901">
    <property type="entry name" value="CYS_SYNTHASE"/>
    <property type="match status" value="1"/>
</dbReference>
<evidence type="ECO:0000259" key="2">
    <source>
        <dbReference type="Pfam" id="PF00291"/>
    </source>
</evidence>
<sequence length="354" mass="37254">PNGHIVELSSGNQGCGLAVVSAVLGHPLTIAMSEGNSTQRAVMMRALGAEVVLAKQVDGKPGHVTGADLNEVKVVAAKQTEKYHAYYVDQLNNEANSRAHEEITGPEIWRQTGGRLAAFVSVVGTGGCFAGISRYLKQQNPDIVCVVAEPTAAQAIKGEPMPNPLHLLQGSSFGVVPPLFTYNTMDYTVSVTDDEAVKYKDLLARKEGVYVGYTSGANVAAAVKLLESGQLPADAWVVTLLNDTDIKASAIELIGNTPMVALDRIWPGPGRILAKCEFMNPGGSIKDRPSRCMIETAISNGNLQPNGHIVELSSGNQGCGLAVVSAVLGHPLTIAMSEGNSPQRAVMMRALGAE</sequence>
<dbReference type="OrthoDB" id="10259545at2759"/>
<organism evidence="3">
    <name type="scientific">Medioppia subpectinata</name>
    <dbReference type="NCBI Taxonomy" id="1979941"/>
    <lineage>
        <taxon>Eukaryota</taxon>
        <taxon>Metazoa</taxon>
        <taxon>Ecdysozoa</taxon>
        <taxon>Arthropoda</taxon>
        <taxon>Chelicerata</taxon>
        <taxon>Arachnida</taxon>
        <taxon>Acari</taxon>
        <taxon>Acariformes</taxon>
        <taxon>Sarcoptiformes</taxon>
        <taxon>Oribatida</taxon>
        <taxon>Brachypylina</taxon>
        <taxon>Oppioidea</taxon>
        <taxon>Oppiidae</taxon>
        <taxon>Medioppia</taxon>
    </lineage>
</organism>
<keyword evidence="4" id="KW-1185">Reference proteome</keyword>
<dbReference type="SUPFAM" id="SSF53686">
    <property type="entry name" value="Tryptophan synthase beta subunit-like PLP-dependent enzymes"/>
    <property type="match status" value="2"/>
</dbReference>
<dbReference type="Gene3D" id="3.40.50.1100">
    <property type="match status" value="3"/>
</dbReference>
<dbReference type="Pfam" id="PF00291">
    <property type="entry name" value="PALP"/>
    <property type="match status" value="2"/>
</dbReference>
<dbReference type="InterPro" id="IPR001926">
    <property type="entry name" value="TrpB-like_PALP"/>
</dbReference>
<dbReference type="EMBL" id="OC880081">
    <property type="protein sequence ID" value="CAD7641581.1"/>
    <property type="molecule type" value="Genomic_DNA"/>
</dbReference>
<evidence type="ECO:0000256" key="1">
    <source>
        <dbReference type="ARBA" id="ARBA00001933"/>
    </source>
</evidence>
<dbReference type="InterPro" id="IPR036052">
    <property type="entry name" value="TrpB-like_PALP_sf"/>
</dbReference>
<gene>
    <name evidence="3" type="ORF">OSB1V03_LOCUS18722</name>
</gene>
<accession>A0A7R9QDC0</accession>
<dbReference type="PANTHER" id="PTHR10314">
    <property type="entry name" value="CYSTATHIONINE BETA-SYNTHASE"/>
    <property type="match status" value="1"/>
</dbReference>
<dbReference type="GO" id="GO:0006535">
    <property type="term" value="P:cysteine biosynthetic process from serine"/>
    <property type="evidence" value="ECO:0007669"/>
    <property type="project" value="InterPro"/>
</dbReference>
<comment type="cofactor">
    <cofactor evidence="1">
        <name>pyridoxal 5'-phosphate</name>
        <dbReference type="ChEBI" id="CHEBI:597326"/>
    </cofactor>
</comment>
<dbReference type="AlphaFoldDB" id="A0A7R9QDC0"/>
<dbReference type="InterPro" id="IPR001216">
    <property type="entry name" value="P-phosphate_BS"/>
</dbReference>
<evidence type="ECO:0000313" key="4">
    <source>
        <dbReference type="Proteomes" id="UP000759131"/>
    </source>
</evidence>
<name>A0A7R9QDC0_9ACAR</name>
<dbReference type="EMBL" id="CAJPIZ010025506">
    <property type="protein sequence ID" value="CAG2118772.1"/>
    <property type="molecule type" value="Genomic_DNA"/>
</dbReference>
<feature type="domain" description="Tryptophan synthase beta chain-like PALP" evidence="2">
    <location>
        <begin position="253"/>
        <end position="354"/>
    </location>
</feature>
<protein>
    <recommendedName>
        <fullName evidence="2">Tryptophan synthase beta chain-like PALP domain-containing protein</fullName>
    </recommendedName>
</protein>